<organism evidence="2 3">
    <name type="scientific">Acinetobacter vivianii</name>
    <dbReference type="NCBI Taxonomy" id="1776742"/>
    <lineage>
        <taxon>Bacteria</taxon>
        <taxon>Pseudomonadati</taxon>
        <taxon>Pseudomonadota</taxon>
        <taxon>Gammaproteobacteria</taxon>
        <taxon>Moraxellales</taxon>
        <taxon>Moraxellaceae</taxon>
        <taxon>Acinetobacter</taxon>
    </lineage>
</organism>
<proteinExistence type="predicted"/>
<name>N8WH28_9GAMM</name>
<dbReference type="RefSeq" id="WP_004770478.1">
    <property type="nucleotide sequence ID" value="NZ_KB849356.1"/>
</dbReference>
<dbReference type="EMBL" id="APPC01000001">
    <property type="protein sequence ID" value="ENU94309.1"/>
    <property type="molecule type" value="Genomic_DNA"/>
</dbReference>
<accession>N8WH28</accession>
<dbReference type="Gene3D" id="3.30.460.10">
    <property type="entry name" value="Beta Polymerase, domain 2"/>
    <property type="match status" value="1"/>
</dbReference>
<reference evidence="2 3" key="1">
    <citation type="submission" date="2013-02" db="EMBL/GenBank/DDBJ databases">
        <title>The Genome Sequence of Acinetobacter sp. NIPH 758.</title>
        <authorList>
            <consortium name="The Broad Institute Genome Sequencing Platform"/>
            <consortium name="The Broad Institute Genome Sequencing Center for Infectious Disease"/>
            <person name="Cerqueira G."/>
            <person name="Feldgarden M."/>
            <person name="Courvalin P."/>
            <person name="Perichon B."/>
            <person name="Grillot-Courvalin C."/>
            <person name="Clermont D."/>
            <person name="Rocha E."/>
            <person name="Yoon E.-J."/>
            <person name="Nemec A."/>
            <person name="Walker B."/>
            <person name="Young S.K."/>
            <person name="Zeng Q."/>
            <person name="Gargeya S."/>
            <person name="Fitzgerald M."/>
            <person name="Haas B."/>
            <person name="Abouelleil A."/>
            <person name="Alvarado L."/>
            <person name="Arachchi H.M."/>
            <person name="Berlin A.M."/>
            <person name="Chapman S.B."/>
            <person name="Dewar J."/>
            <person name="Goldberg J."/>
            <person name="Griggs A."/>
            <person name="Gujja S."/>
            <person name="Hansen M."/>
            <person name="Howarth C."/>
            <person name="Imamovic A."/>
            <person name="Larimer J."/>
            <person name="McCowan C."/>
            <person name="Murphy C."/>
            <person name="Neiman D."/>
            <person name="Pearson M."/>
            <person name="Priest M."/>
            <person name="Roberts A."/>
            <person name="Saif S."/>
            <person name="Shea T."/>
            <person name="Sisk P."/>
            <person name="Sykes S."/>
            <person name="Wortman J."/>
            <person name="Nusbaum C."/>
            <person name="Birren B."/>
        </authorList>
    </citation>
    <scope>NUCLEOTIDE SEQUENCE [LARGE SCALE GENOMIC DNA]</scope>
    <source>
        <strain evidence="2 3">NIPH 758</strain>
    </source>
</reference>
<dbReference type="Proteomes" id="UP000013049">
    <property type="component" value="Unassembled WGS sequence"/>
</dbReference>
<dbReference type="InterPro" id="IPR043519">
    <property type="entry name" value="NT_sf"/>
</dbReference>
<evidence type="ECO:0000313" key="2">
    <source>
        <dbReference type="EMBL" id="ENU94309.1"/>
    </source>
</evidence>
<dbReference type="InterPro" id="IPR002934">
    <property type="entry name" value="Polymerase_NTP_transf_dom"/>
</dbReference>
<dbReference type="CDD" id="cd05403">
    <property type="entry name" value="NT_KNTase_like"/>
    <property type="match status" value="1"/>
</dbReference>
<feature type="domain" description="Polymerase nucleotidyl transferase" evidence="1">
    <location>
        <begin position="25"/>
        <end position="61"/>
    </location>
</feature>
<evidence type="ECO:0000259" key="1">
    <source>
        <dbReference type="Pfam" id="PF01909"/>
    </source>
</evidence>
<dbReference type="eggNOG" id="COG1708">
    <property type="taxonomic scope" value="Bacteria"/>
</dbReference>
<evidence type="ECO:0000313" key="3">
    <source>
        <dbReference type="Proteomes" id="UP000013049"/>
    </source>
</evidence>
<dbReference type="SUPFAM" id="SSF81301">
    <property type="entry name" value="Nucleotidyltransferase"/>
    <property type="match status" value="1"/>
</dbReference>
<dbReference type="Pfam" id="PF01909">
    <property type="entry name" value="NTP_transf_2"/>
    <property type="match status" value="1"/>
</dbReference>
<protein>
    <recommendedName>
        <fullName evidence="1">Polymerase nucleotidyl transferase domain-containing protein</fullName>
    </recommendedName>
</protein>
<sequence length="237" mass="27945">MIQKAYQPILDDLISIFTREFMTELDSLYIYGSVAQGKAVVGQSDLDICVVFKHQIENLDQKLANIKSSLITSYPFIPKIDIDVGYLKEILNQQNRKSWGAWIKFFCTAVYGQDLTRFFQDIEIDREVIQAINEGHHEEMHRYFDWLELEEKPLEELSNIKKSLIKRMIRLLPLTLPHVEKWPLSLNDTIDQAIQVYPQQKDELYFLLKELDSPKLIDEISLNRLREIYTWVEAHLV</sequence>
<dbReference type="PATRIC" id="fig|1217712.3.peg.199"/>
<dbReference type="HOGENOM" id="CLU_070082_1_0_6"/>
<comment type="caution">
    <text evidence="2">The sequence shown here is derived from an EMBL/GenBank/DDBJ whole genome shotgun (WGS) entry which is preliminary data.</text>
</comment>
<dbReference type="AlphaFoldDB" id="N8WH28"/>
<gene>
    <name evidence="2" type="ORF">F971_00208</name>
</gene>